<evidence type="ECO:0000256" key="1">
    <source>
        <dbReference type="SAM" id="MobiDB-lite"/>
    </source>
</evidence>
<dbReference type="CTD" id="8351150"/>
<dbReference type="GeneID" id="8351150"/>
<name>G4VLP7_SCHMA</name>
<evidence type="ECO:0000313" key="2">
    <source>
        <dbReference type="Proteomes" id="UP000008854"/>
    </source>
</evidence>
<dbReference type="RefSeq" id="XP_018653001.1">
    <property type="nucleotide sequence ID" value="XM_018798017.1"/>
</dbReference>
<reference evidence="3" key="2">
    <citation type="submission" date="2018-12" db="UniProtKB">
        <authorList>
            <consortium name="WormBaseParasite"/>
        </authorList>
    </citation>
    <scope>IDENTIFICATION</scope>
    <source>
        <strain evidence="3">Puerto Rican</strain>
    </source>
</reference>
<keyword evidence="2" id="KW-1185">Reference proteome</keyword>
<protein>
    <submittedName>
        <fullName evidence="3">Uncharacterized protein</fullName>
    </submittedName>
</protein>
<dbReference type="Proteomes" id="UP000008854">
    <property type="component" value="Unassembled WGS sequence"/>
</dbReference>
<reference evidence="2" key="1">
    <citation type="journal article" date="2012" name="PLoS Negl. Trop. Dis.">
        <title>A systematically improved high quality genome and transcriptome of the human blood fluke Schistosoma mansoni.</title>
        <authorList>
            <person name="Protasio A.V."/>
            <person name="Tsai I.J."/>
            <person name="Babbage A."/>
            <person name="Nichol S."/>
            <person name="Hunt M."/>
            <person name="Aslett M.A."/>
            <person name="De Silva N."/>
            <person name="Velarde G.S."/>
            <person name="Anderson T.J."/>
            <person name="Clark R.C."/>
            <person name="Davidson C."/>
            <person name="Dillon G.P."/>
            <person name="Holroyd N.E."/>
            <person name="LoVerde P.T."/>
            <person name="Lloyd C."/>
            <person name="McQuillan J."/>
            <person name="Oliveira G."/>
            <person name="Otto T.D."/>
            <person name="Parker-Manuel S.J."/>
            <person name="Quail M.A."/>
            <person name="Wilson R.A."/>
            <person name="Zerlotini A."/>
            <person name="Dunne D.W."/>
            <person name="Berriman M."/>
        </authorList>
    </citation>
    <scope>NUCLEOTIDE SEQUENCE [LARGE SCALE GENOMIC DNA]</scope>
    <source>
        <strain evidence="2">Puerto Rican</strain>
    </source>
</reference>
<sequence length="44" mass="5085">MSMIDISDDDDVSNDKQIEVEKEEGKVTKQIDNTTIMLFFSNFI</sequence>
<accession>G4VLP7</accession>
<evidence type="ECO:0000313" key="3">
    <source>
        <dbReference type="WBParaSite" id="Smp_176740.1"/>
    </source>
</evidence>
<feature type="compositionally biased region" description="Acidic residues" evidence="1">
    <location>
        <begin position="1"/>
        <end position="12"/>
    </location>
</feature>
<dbReference type="WBParaSite" id="Smp_176740.1">
    <property type="protein sequence ID" value="Smp_176740.1"/>
    <property type="gene ID" value="Smp_176740"/>
</dbReference>
<dbReference type="HOGENOM" id="CLU_3225176_0_0_1"/>
<proteinExistence type="predicted"/>
<organism evidence="2 3">
    <name type="scientific">Schistosoma mansoni</name>
    <name type="common">Blood fluke</name>
    <dbReference type="NCBI Taxonomy" id="6183"/>
    <lineage>
        <taxon>Eukaryota</taxon>
        <taxon>Metazoa</taxon>
        <taxon>Spiralia</taxon>
        <taxon>Lophotrochozoa</taxon>
        <taxon>Platyhelminthes</taxon>
        <taxon>Trematoda</taxon>
        <taxon>Digenea</taxon>
        <taxon>Strigeidida</taxon>
        <taxon>Schistosomatoidea</taxon>
        <taxon>Schistosomatidae</taxon>
        <taxon>Schistosoma</taxon>
    </lineage>
</organism>
<dbReference type="InParanoid" id="G4VLP7"/>
<dbReference type="KEGG" id="smm:Smp_176740"/>
<feature type="region of interest" description="Disordered" evidence="1">
    <location>
        <begin position="1"/>
        <end position="21"/>
    </location>
</feature>
<dbReference type="AlphaFoldDB" id="G4VLP7"/>